<reference evidence="3" key="2">
    <citation type="submission" date="2015-01" db="EMBL/GenBank/DDBJ databases">
        <title>Evolutionary Origins and Diversification of the Mycorrhizal Mutualists.</title>
        <authorList>
            <consortium name="DOE Joint Genome Institute"/>
            <consortium name="Mycorrhizal Genomics Consortium"/>
            <person name="Kohler A."/>
            <person name="Kuo A."/>
            <person name="Nagy L.G."/>
            <person name="Floudas D."/>
            <person name="Copeland A."/>
            <person name="Barry K.W."/>
            <person name="Cichocki N."/>
            <person name="Veneault-Fourrey C."/>
            <person name="LaButti K."/>
            <person name="Lindquist E.A."/>
            <person name="Lipzen A."/>
            <person name="Lundell T."/>
            <person name="Morin E."/>
            <person name="Murat C."/>
            <person name="Riley R."/>
            <person name="Ohm R."/>
            <person name="Sun H."/>
            <person name="Tunlid A."/>
            <person name="Henrissat B."/>
            <person name="Grigoriev I.V."/>
            <person name="Hibbett D.S."/>
            <person name="Martin F."/>
        </authorList>
    </citation>
    <scope>NUCLEOTIDE SEQUENCE [LARGE SCALE GENOMIC DNA]</scope>
    <source>
        <strain evidence="3">Foug A</strain>
    </source>
</reference>
<accession>A0A0C3DM34</accession>
<evidence type="ECO:0000313" key="3">
    <source>
        <dbReference type="Proteomes" id="UP000053989"/>
    </source>
</evidence>
<sequence>MSFSNIRDSVPRGMQEDENENERIERAERVNTDRRIIRVGNCRMRNPNYCGSPPPYRHHTERTRRLNEIARHINWRADVIAEGDTAADLDPDLERTGPVSTGGTWTQVPDKFHGGSPLQVVIPAYRSERQDAPLPCIQNSHLAPEEGQVLVCACGLAPVYPKNPRVHWLFNGTYSLPSAKLHYPCILTYEDLALTTIPAFWIDVSPEVYQPASQWRHPWYSVARFSGAVPSLRDWNDWLEINFWYIWKNRSRREQIWVPMMLESEGNLFEEQRDLWCANTTLCHLNLADYFEGEFFPYQTTPVWPTSSNQCNDIVRIIESHMAGDESEDVDTVYDA</sequence>
<reference evidence="2 3" key="1">
    <citation type="submission" date="2014-04" db="EMBL/GenBank/DDBJ databases">
        <authorList>
            <consortium name="DOE Joint Genome Institute"/>
            <person name="Kuo A."/>
            <person name="Kohler A."/>
            <person name="Nagy L.G."/>
            <person name="Floudas D."/>
            <person name="Copeland A."/>
            <person name="Barry K.W."/>
            <person name="Cichocki N."/>
            <person name="Veneault-Fourrey C."/>
            <person name="LaButti K."/>
            <person name="Lindquist E.A."/>
            <person name="Lipzen A."/>
            <person name="Lundell T."/>
            <person name="Morin E."/>
            <person name="Murat C."/>
            <person name="Sun H."/>
            <person name="Tunlid A."/>
            <person name="Henrissat B."/>
            <person name="Grigoriev I.V."/>
            <person name="Hibbett D.S."/>
            <person name="Martin F."/>
            <person name="Nordberg H.P."/>
            <person name="Cantor M.N."/>
            <person name="Hua S.X."/>
        </authorList>
    </citation>
    <scope>NUCLEOTIDE SEQUENCE [LARGE SCALE GENOMIC DNA]</scope>
    <source>
        <strain evidence="2 3">Foug A</strain>
    </source>
</reference>
<protein>
    <submittedName>
        <fullName evidence="2">Uncharacterized protein</fullName>
    </submittedName>
</protein>
<dbReference type="HOGENOM" id="CLU_046027_0_0_1"/>
<dbReference type="AlphaFoldDB" id="A0A0C3DM34"/>
<name>A0A0C3DM34_9AGAM</name>
<dbReference type="Proteomes" id="UP000053989">
    <property type="component" value="Unassembled WGS sequence"/>
</dbReference>
<evidence type="ECO:0000256" key="1">
    <source>
        <dbReference type="SAM" id="MobiDB-lite"/>
    </source>
</evidence>
<organism evidence="2 3">
    <name type="scientific">Scleroderma citrinum Foug A</name>
    <dbReference type="NCBI Taxonomy" id="1036808"/>
    <lineage>
        <taxon>Eukaryota</taxon>
        <taxon>Fungi</taxon>
        <taxon>Dikarya</taxon>
        <taxon>Basidiomycota</taxon>
        <taxon>Agaricomycotina</taxon>
        <taxon>Agaricomycetes</taxon>
        <taxon>Agaricomycetidae</taxon>
        <taxon>Boletales</taxon>
        <taxon>Sclerodermatineae</taxon>
        <taxon>Sclerodermataceae</taxon>
        <taxon>Scleroderma</taxon>
    </lineage>
</organism>
<proteinExistence type="predicted"/>
<gene>
    <name evidence="2" type="ORF">SCLCIDRAFT_28927</name>
</gene>
<dbReference type="EMBL" id="KN822102">
    <property type="protein sequence ID" value="KIM57319.1"/>
    <property type="molecule type" value="Genomic_DNA"/>
</dbReference>
<evidence type="ECO:0000313" key="2">
    <source>
        <dbReference type="EMBL" id="KIM57319.1"/>
    </source>
</evidence>
<keyword evidence="3" id="KW-1185">Reference proteome</keyword>
<feature type="region of interest" description="Disordered" evidence="1">
    <location>
        <begin position="1"/>
        <end position="26"/>
    </location>
</feature>
<dbReference type="InParanoid" id="A0A0C3DM34"/>